<keyword evidence="1" id="KW-0472">Membrane</keyword>
<evidence type="ECO:0000313" key="3">
    <source>
        <dbReference type="Proteomes" id="UP000518206"/>
    </source>
</evidence>
<evidence type="ECO:0000256" key="1">
    <source>
        <dbReference type="SAM" id="Phobius"/>
    </source>
</evidence>
<comment type="caution">
    <text evidence="2">The sequence shown here is derived from an EMBL/GenBank/DDBJ whole genome shotgun (WGS) entry which is preliminary data.</text>
</comment>
<feature type="transmembrane region" description="Helical" evidence="1">
    <location>
        <begin position="168"/>
        <end position="190"/>
    </location>
</feature>
<dbReference type="AlphaFoldDB" id="A0A7W4UDG3"/>
<dbReference type="RefSeq" id="WP_183295030.1">
    <property type="nucleotide sequence ID" value="NZ_JACHVX010000001.1"/>
</dbReference>
<dbReference type="Proteomes" id="UP000518206">
    <property type="component" value="Unassembled WGS sequence"/>
</dbReference>
<feature type="transmembrane region" description="Helical" evidence="1">
    <location>
        <begin position="94"/>
        <end position="112"/>
    </location>
</feature>
<organism evidence="2 3">
    <name type="scientific">Cellulomonas cellasea</name>
    <dbReference type="NCBI Taxonomy" id="43670"/>
    <lineage>
        <taxon>Bacteria</taxon>
        <taxon>Bacillati</taxon>
        <taxon>Actinomycetota</taxon>
        <taxon>Actinomycetes</taxon>
        <taxon>Micrococcales</taxon>
        <taxon>Cellulomonadaceae</taxon>
        <taxon>Cellulomonas</taxon>
    </lineage>
</organism>
<proteinExistence type="predicted"/>
<gene>
    <name evidence="2" type="ORF">FHR80_001033</name>
</gene>
<feature type="transmembrane region" description="Helical" evidence="1">
    <location>
        <begin position="196"/>
        <end position="218"/>
    </location>
</feature>
<keyword evidence="1" id="KW-1133">Transmembrane helix</keyword>
<feature type="transmembrane region" description="Helical" evidence="1">
    <location>
        <begin position="132"/>
        <end position="156"/>
    </location>
</feature>
<dbReference type="InterPro" id="IPR009339">
    <property type="entry name" value="DUF998"/>
</dbReference>
<evidence type="ECO:0000313" key="2">
    <source>
        <dbReference type="EMBL" id="MBB2922139.1"/>
    </source>
</evidence>
<protein>
    <recommendedName>
        <fullName evidence="4">DUF998 domain-containing protein</fullName>
    </recommendedName>
</protein>
<name>A0A7W4UDG3_9CELL</name>
<accession>A0A7W4UDG3</accession>
<keyword evidence="1" id="KW-0812">Transmembrane</keyword>
<dbReference type="EMBL" id="JACHVX010000001">
    <property type="protein sequence ID" value="MBB2922139.1"/>
    <property type="molecule type" value="Genomic_DNA"/>
</dbReference>
<feature type="transmembrane region" description="Helical" evidence="1">
    <location>
        <begin position="20"/>
        <end position="40"/>
    </location>
</feature>
<reference evidence="2 3" key="2">
    <citation type="submission" date="2020-08" db="EMBL/GenBank/DDBJ databases">
        <authorList>
            <person name="Partida-Martinez L."/>
            <person name="Huntemann M."/>
            <person name="Clum A."/>
            <person name="Wang J."/>
            <person name="Palaniappan K."/>
            <person name="Ritter S."/>
            <person name="Chen I.-M."/>
            <person name="Stamatis D."/>
            <person name="Reddy T."/>
            <person name="O'Malley R."/>
            <person name="Daum C."/>
            <person name="Shapiro N."/>
            <person name="Ivanova N."/>
            <person name="Kyrpides N."/>
            <person name="Woyke T."/>
        </authorList>
    </citation>
    <scope>NUCLEOTIDE SEQUENCE [LARGE SCALE GENOMIC DNA]</scope>
    <source>
        <strain evidence="2 3">RAS26</strain>
    </source>
</reference>
<feature type="transmembrane region" description="Helical" evidence="1">
    <location>
        <begin position="60"/>
        <end position="82"/>
    </location>
</feature>
<dbReference type="Pfam" id="PF06197">
    <property type="entry name" value="DUF998"/>
    <property type="match status" value="1"/>
</dbReference>
<evidence type="ECO:0008006" key="4">
    <source>
        <dbReference type="Google" id="ProtNLM"/>
    </source>
</evidence>
<reference evidence="2 3" key="1">
    <citation type="submission" date="2020-08" db="EMBL/GenBank/DDBJ databases">
        <title>The Agave Microbiome: Exploring the role of microbial communities in plant adaptations to desert environments.</title>
        <authorList>
            <person name="Partida-Martinez L.P."/>
        </authorList>
    </citation>
    <scope>NUCLEOTIDE SEQUENCE [LARGE SCALE GENOMIC DNA]</scope>
    <source>
        <strain evidence="2 3">RAS26</strain>
    </source>
</reference>
<sequence length="222" mass="22682">MSTTTDPTTRTDDARRTRALLTAGVVAGPLYVGTSLAQALTRPGFDLTRHPWSALAHGDLGWLQVTNLVVTGTLVIAFAAGLHRALGPGRGAVWAPRLVGVHGAGMVAAGVFRADPVPGFPAGTTAGEALVTWHGTVHLAAGAVGFVCLTVACLVLARRFAAEGRRAWSVVSALVGVVFLGAFVGIASGAGSRPTVLAFVVGVVVVFAWITALAASLLRTDR</sequence>